<accession>A0ABP6L6S2</accession>
<evidence type="ECO:0000256" key="1">
    <source>
        <dbReference type="ARBA" id="ARBA00022670"/>
    </source>
</evidence>
<dbReference type="EMBL" id="BAAAWD010000019">
    <property type="protein sequence ID" value="GAA3031954.1"/>
    <property type="molecule type" value="Genomic_DNA"/>
</dbReference>
<dbReference type="RefSeq" id="WP_344903874.1">
    <property type="nucleotide sequence ID" value="NZ_BAAAWD010000019.1"/>
</dbReference>
<dbReference type="Pfam" id="PF01483">
    <property type="entry name" value="P_proprotein"/>
    <property type="match status" value="1"/>
</dbReference>
<keyword evidence="1" id="KW-0645">Protease</keyword>
<evidence type="ECO:0000256" key="3">
    <source>
        <dbReference type="SAM" id="SignalP"/>
    </source>
</evidence>
<comment type="caution">
    <text evidence="5">The sequence shown here is derived from an EMBL/GenBank/DDBJ whole genome shotgun (WGS) entry which is preliminary data.</text>
</comment>
<gene>
    <name evidence="5" type="ORF">GCM10017559_68940</name>
</gene>
<organism evidence="5 6">
    <name type="scientific">Streptosporangium longisporum</name>
    <dbReference type="NCBI Taxonomy" id="46187"/>
    <lineage>
        <taxon>Bacteria</taxon>
        <taxon>Bacillati</taxon>
        <taxon>Actinomycetota</taxon>
        <taxon>Actinomycetes</taxon>
        <taxon>Streptosporangiales</taxon>
        <taxon>Streptosporangiaceae</taxon>
        <taxon>Streptosporangium</taxon>
    </lineage>
</organism>
<keyword evidence="6" id="KW-1185">Reference proteome</keyword>
<evidence type="ECO:0000256" key="2">
    <source>
        <dbReference type="ARBA" id="ARBA00022801"/>
    </source>
</evidence>
<protein>
    <recommendedName>
        <fullName evidence="4">P/Homo B domain-containing protein</fullName>
    </recommendedName>
</protein>
<sequence>MRPLRTLAVLAALASAALLAPPAQAAATVRTSAATIYRGEGDQLLRVRTTTRPGIVKITHNGEGHLAVWTLAPSGREDDLLANQVGAYKGTSAFNTGTSNRTAAFSIKADGAWTLQVLPLTKARSWSITSRGTGDDVLRLSSTSRGLHRLRIRHSGDGHFAVWTLDANGRTHNLVVNKVGSYNGTVSLPPGTRYASIKANGTWSIVRR</sequence>
<reference evidence="6" key="1">
    <citation type="journal article" date="2019" name="Int. J. Syst. Evol. Microbiol.">
        <title>The Global Catalogue of Microorganisms (GCM) 10K type strain sequencing project: providing services to taxonomists for standard genome sequencing and annotation.</title>
        <authorList>
            <consortium name="The Broad Institute Genomics Platform"/>
            <consortium name="The Broad Institute Genome Sequencing Center for Infectious Disease"/>
            <person name="Wu L."/>
            <person name="Ma J."/>
        </authorList>
    </citation>
    <scope>NUCLEOTIDE SEQUENCE [LARGE SCALE GENOMIC DNA]</scope>
    <source>
        <strain evidence="6">JCM 3106</strain>
    </source>
</reference>
<keyword evidence="3" id="KW-0732">Signal</keyword>
<name>A0ABP6L6S2_9ACTN</name>
<keyword evidence="2" id="KW-0378">Hydrolase</keyword>
<feature type="domain" description="P/Homo B" evidence="4">
    <location>
        <begin position="56"/>
        <end position="118"/>
    </location>
</feature>
<evidence type="ECO:0000313" key="5">
    <source>
        <dbReference type="EMBL" id="GAA3031954.1"/>
    </source>
</evidence>
<feature type="chain" id="PRO_5046143658" description="P/Homo B domain-containing protein" evidence="3">
    <location>
        <begin position="26"/>
        <end position="208"/>
    </location>
</feature>
<evidence type="ECO:0000259" key="4">
    <source>
        <dbReference type="Pfam" id="PF01483"/>
    </source>
</evidence>
<dbReference type="InterPro" id="IPR002884">
    <property type="entry name" value="P_dom"/>
</dbReference>
<feature type="signal peptide" evidence="3">
    <location>
        <begin position="1"/>
        <end position="25"/>
    </location>
</feature>
<evidence type="ECO:0000313" key="6">
    <source>
        <dbReference type="Proteomes" id="UP001499930"/>
    </source>
</evidence>
<proteinExistence type="predicted"/>
<dbReference type="Proteomes" id="UP001499930">
    <property type="component" value="Unassembled WGS sequence"/>
</dbReference>